<keyword evidence="5" id="KW-0460">Magnesium</keyword>
<evidence type="ECO:0000256" key="9">
    <source>
        <dbReference type="ARBA" id="ARBA00049628"/>
    </source>
</evidence>
<keyword evidence="6" id="KW-0012">Acyltransferase</keyword>
<name>A0A840AH56_9PROT</name>
<feature type="non-terminal residue" evidence="11">
    <location>
        <position position="173"/>
    </location>
</feature>
<accession>A0A840AH56</accession>
<evidence type="ECO:0000256" key="5">
    <source>
        <dbReference type="ARBA" id="ARBA00022842"/>
    </source>
</evidence>
<evidence type="ECO:0000256" key="6">
    <source>
        <dbReference type="ARBA" id="ARBA00023315"/>
    </source>
</evidence>
<protein>
    <submittedName>
        <fullName evidence="11">Bifunctional N-acetylglucosamine-1-phosphate-uridyltransferase/glucosamine-1-phosphate-acetyltransferase GlmU-like protein</fullName>
    </submittedName>
</protein>
<dbReference type="EMBL" id="JACIDJ010000007">
    <property type="protein sequence ID" value="MBB3899876.1"/>
    <property type="molecule type" value="Genomic_DNA"/>
</dbReference>
<keyword evidence="3 11" id="KW-0808">Transferase</keyword>
<dbReference type="Proteomes" id="UP000553193">
    <property type="component" value="Unassembled WGS sequence"/>
</dbReference>
<comment type="similarity">
    <text evidence="2">In the N-terminal section; belongs to the N-acetylglucosamine-1-phosphate uridyltransferase family.</text>
</comment>
<dbReference type="SUPFAM" id="SSF53448">
    <property type="entry name" value="Nucleotide-diphospho-sugar transferases"/>
    <property type="match status" value="1"/>
</dbReference>
<dbReference type="InterPro" id="IPR050065">
    <property type="entry name" value="GlmU-like"/>
</dbReference>
<evidence type="ECO:0000256" key="7">
    <source>
        <dbReference type="ARBA" id="ARBA00048247"/>
    </source>
</evidence>
<dbReference type="Pfam" id="PF12804">
    <property type="entry name" value="NTP_transf_3"/>
    <property type="match status" value="1"/>
</dbReference>
<evidence type="ECO:0000256" key="2">
    <source>
        <dbReference type="ARBA" id="ARBA00007947"/>
    </source>
</evidence>
<keyword evidence="4" id="KW-0548">Nucleotidyltransferase</keyword>
<reference evidence="11 12" key="1">
    <citation type="submission" date="2020-08" db="EMBL/GenBank/DDBJ databases">
        <title>Genomic Encyclopedia of Type Strains, Phase IV (KMG-IV): sequencing the most valuable type-strain genomes for metagenomic binning, comparative biology and taxonomic classification.</title>
        <authorList>
            <person name="Goeker M."/>
        </authorList>
    </citation>
    <scope>NUCLEOTIDE SEQUENCE [LARGE SCALE GENOMIC DNA]</scope>
    <source>
        <strain evidence="11 12">DSM 19979</strain>
    </source>
</reference>
<comment type="function">
    <text evidence="9">Catalyzes the last two sequential reactions in the de novo biosynthetic pathway for UDP-N-acetylglucosamine (UDP-GlcNAc). The C-terminal domain catalyzes the transfer of acetyl group from acetyl coenzyme A to glucosamine-1-phosphate (GlcN-1-P) to produce N-acetylglucosamine-1-phosphate (GlcNAc-1-P), which is converted into UDP-GlcNAc by the transfer of uridine 5-monophosphate (from uridine 5-triphosphate), a reaction catalyzed by the N-terminal domain.</text>
</comment>
<dbReference type="GO" id="GO:0019134">
    <property type="term" value="F:glucosamine-1-phosphate N-acetyltransferase activity"/>
    <property type="evidence" value="ECO:0007669"/>
    <property type="project" value="UniProtKB-EC"/>
</dbReference>
<dbReference type="AlphaFoldDB" id="A0A840AH56"/>
<comment type="caution">
    <text evidence="11">The sequence shown here is derived from an EMBL/GenBank/DDBJ whole genome shotgun (WGS) entry which is preliminary data.</text>
</comment>
<comment type="similarity">
    <text evidence="1">In the C-terminal section; belongs to the transferase hexapeptide repeat family.</text>
</comment>
<dbReference type="Gene3D" id="3.90.550.10">
    <property type="entry name" value="Spore Coat Polysaccharide Biosynthesis Protein SpsA, Chain A"/>
    <property type="match status" value="1"/>
</dbReference>
<comment type="catalytic activity">
    <reaction evidence="8">
        <text>N-acetyl-alpha-D-glucosamine 1-phosphate + UTP + H(+) = UDP-N-acetyl-alpha-D-glucosamine + diphosphate</text>
        <dbReference type="Rhea" id="RHEA:13509"/>
        <dbReference type="ChEBI" id="CHEBI:15378"/>
        <dbReference type="ChEBI" id="CHEBI:33019"/>
        <dbReference type="ChEBI" id="CHEBI:46398"/>
        <dbReference type="ChEBI" id="CHEBI:57705"/>
        <dbReference type="ChEBI" id="CHEBI:57776"/>
        <dbReference type="EC" id="2.7.7.23"/>
    </reaction>
</comment>
<gene>
    <name evidence="11" type="ORF">GGQ83_003343</name>
</gene>
<evidence type="ECO:0000256" key="3">
    <source>
        <dbReference type="ARBA" id="ARBA00022679"/>
    </source>
</evidence>
<dbReference type="PANTHER" id="PTHR43584:SF3">
    <property type="entry name" value="BIFUNCTIONAL PROTEIN GLMU"/>
    <property type="match status" value="1"/>
</dbReference>
<organism evidence="11 12">
    <name type="scientific">Roseococcus suduntuyensis</name>
    <dbReference type="NCBI Taxonomy" id="455361"/>
    <lineage>
        <taxon>Bacteria</taxon>
        <taxon>Pseudomonadati</taxon>
        <taxon>Pseudomonadota</taxon>
        <taxon>Alphaproteobacteria</taxon>
        <taxon>Acetobacterales</taxon>
        <taxon>Roseomonadaceae</taxon>
        <taxon>Roseococcus</taxon>
    </lineage>
</organism>
<evidence type="ECO:0000259" key="10">
    <source>
        <dbReference type="Pfam" id="PF12804"/>
    </source>
</evidence>
<dbReference type="InterPro" id="IPR029044">
    <property type="entry name" value="Nucleotide-diphossugar_trans"/>
</dbReference>
<dbReference type="InterPro" id="IPR025877">
    <property type="entry name" value="MobA-like_NTP_Trfase"/>
</dbReference>
<comment type="catalytic activity">
    <reaction evidence="7">
        <text>alpha-D-glucosamine 1-phosphate + acetyl-CoA = N-acetyl-alpha-D-glucosamine 1-phosphate + CoA + H(+)</text>
        <dbReference type="Rhea" id="RHEA:13725"/>
        <dbReference type="ChEBI" id="CHEBI:15378"/>
        <dbReference type="ChEBI" id="CHEBI:57287"/>
        <dbReference type="ChEBI" id="CHEBI:57288"/>
        <dbReference type="ChEBI" id="CHEBI:57776"/>
        <dbReference type="ChEBI" id="CHEBI:58516"/>
        <dbReference type="EC" id="2.3.1.157"/>
    </reaction>
</comment>
<evidence type="ECO:0000256" key="8">
    <source>
        <dbReference type="ARBA" id="ARBA00048493"/>
    </source>
</evidence>
<proteinExistence type="inferred from homology"/>
<feature type="domain" description="MobA-like NTP transferase" evidence="10">
    <location>
        <begin position="4"/>
        <end position="124"/>
    </location>
</feature>
<sequence length="173" mass="18038">MRAAIILAAGQGTRMRSAQPKVMHQLAGRPMVQHLLAACAPVFQRIVVVVGPGMEELAAAVAPHATVVQQERLGTGHAARIAAPLLEGFAGDVAVLYGDNPLITTATLERLVAARETTDLALLAMRPADPGRYGRVVQDETGQVARIVEHADATEAERAIPLCNAGVVCAAAP</sequence>
<evidence type="ECO:0000313" key="11">
    <source>
        <dbReference type="EMBL" id="MBB3899876.1"/>
    </source>
</evidence>
<dbReference type="PANTHER" id="PTHR43584">
    <property type="entry name" value="NUCLEOTIDYL TRANSFERASE"/>
    <property type="match status" value="1"/>
</dbReference>
<evidence type="ECO:0000256" key="4">
    <source>
        <dbReference type="ARBA" id="ARBA00022695"/>
    </source>
</evidence>
<dbReference type="GO" id="GO:0003977">
    <property type="term" value="F:UDP-N-acetylglucosamine diphosphorylase activity"/>
    <property type="evidence" value="ECO:0007669"/>
    <property type="project" value="UniProtKB-EC"/>
</dbReference>
<evidence type="ECO:0000256" key="1">
    <source>
        <dbReference type="ARBA" id="ARBA00007707"/>
    </source>
</evidence>
<evidence type="ECO:0000313" key="12">
    <source>
        <dbReference type="Proteomes" id="UP000553193"/>
    </source>
</evidence>
<keyword evidence="12" id="KW-1185">Reference proteome</keyword>
<dbReference type="RefSeq" id="WP_184386080.1">
    <property type="nucleotide sequence ID" value="NZ_JACIDJ010000007.1"/>
</dbReference>